<dbReference type="AlphaFoldDB" id="A0A4Y8Q741"/>
<evidence type="ECO:0000313" key="3">
    <source>
        <dbReference type="Proteomes" id="UP000298246"/>
    </source>
</evidence>
<proteinExistence type="predicted"/>
<evidence type="ECO:0000256" key="1">
    <source>
        <dbReference type="SAM" id="Phobius"/>
    </source>
</evidence>
<dbReference type="Proteomes" id="UP000298246">
    <property type="component" value="Unassembled WGS sequence"/>
</dbReference>
<evidence type="ECO:0000313" key="2">
    <source>
        <dbReference type="EMBL" id="TFE90156.1"/>
    </source>
</evidence>
<keyword evidence="3" id="KW-1185">Reference proteome</keyword>
<sequence>MNETDDAFDLITLVMVLAVFTPIMVYCAIPFFKGDVGGFDVQIEKTALNTESEIVPVAPERTVADLLMMMVVADAYTPQPRQLRLDFSGKQMSVALDENFLSDKGSALQTAKSLLPANLNACSRLQLFVGPSGMRFWNADLKPKPASPEEDQKCDYLAG</sequence>
<dbReference type="OrthoDB" id="2619158at2"/>
<protein>
    <submittedName>
        <fullName evidence="2">Uncharacterized protein</fullName>
    </submittedName>
</protein>
<organism evidence="2 3">
    <name type="scientific">Paenibacillus athensensis</name>
    <dbReference type="NCBI Taxonomy" id="1967502"/>
    <lineage>
        <taxon>Bacteria</taxon>
        <taxon>Bacillati</taxon>
        <taxon>Bacillota</taxon>
        <taxon>Bacilli</taxon>
        <taxon>Bacillales</taxon>
        <taxon>Paenibacillaceae</taxon>
        <taxon>Paenibacillus</taxon>
    </lineage>
</organism>
<keyword evidence="1" id="KW-0812">Transmembrane</keyword>
<keyword evidence="1" id="KW-0472">Membrane</keyword>
<name>A0A4Y8Q741_9BACL</name>
<comment type="caution">
    <text evidence="2">The sequence shown here is derived from an EMBL/GenBank/DDBJ whole genome shotgun (WGS) entry which is preliminary data.</text>
</comment>
<dbReference type="RefSeq" id="WP_134750636.1">
    <property type="nucleotide sequence ID" value="NZ_MYFO02000001.1"/>
</dbReference>
<keyword evidence="1" id="KW-1133">Transmembrane helix</keyword>
<dbReference type="EMBL" id="MYFO01000005">
    <property type="protein sequence ID" value="TFE90156.1"/>
    <property type="molecule type" value="Genomic_DNA"/>
</dbReference>
<accession>A0A4Y8Q741</accession>
<gene>
    <name evidence="2" type="ORF">B5M42_05670</name>
</gene>
<reference evidence="2 3" key="1">
    <citation type="submission" date="2017-03" db="EMBL/GenBank/DDBJ databases">
        <title>Isolation of Levoglucosan Utilizing Bacteria.</title>
        <authorList>
            <person name="Arya A.S."/>
        </authorList>
    </citation>
    <scope>NUCLEOTIDE SEQUENCE [LARGE SCALE GENOMIC DNA]</scope>
    <source>
        <strain evidence="2 3">MEC069</strain>
    </source>
</reference>
<feature type="transmembrane region" description="Helical" evidence="1">
    <location>
        <begin position="12"/>
        <end position="32"/>
    </location>
</feature>